<sequence>MDSTGSIVVDDKGTTLSYRDSGAASTPVYTTFFVIHGLGFTSAIFSRIADQGRLKGLRIVAINRRGYKGSTPYSPEEIAELTEGDDKTKAAFWKMVGMHVAIFIYQFIQKESPPPVLSDFSNGGVVLLGWSAGSTFSAATIAHIDSLPEDVQRRLTSYICGHIIQELSRVPYNQLWLTSYFDHGDLSTRNLDVLEYMVPSADRAPSMYNMSKKEKAEFIEASSETNGFELAILAGCFPQLNAIYKKALFGKTQKQRFSGGLKTTFIVGDRTLSLVLAALWSVQDDDRENGGGNVKSMIIAGAITLSIGTIQRERSMPIWMHRLSQSEE</sequence>
<dbReference type="EMBL" id="JBAHYK010001854">
    <property type="protein sequence ID" value="KAL0566566.1"/>
    <property type="molecule type" value="Genomic_DNA"/>
</dbReference>
<dbReference type="Gene3D" id="3.40.50.1820">
    <property type="entry name" value="alpha/beta hydrolase"/>
    <property type="match status" value="1"/>
</dbReference>
<name>A0ABR3EUI0_9AGAR</name>
<comment type="caution">
    <text evidence="1">The sequence shown here is derived from an EMBL/GenBank/DDBJ whole genome shotgun (WGS) entry which is preliminary data.</text>
</comment>
<proteinExistence type="predicted"/>
<accession>A0ABR3EUI0</accession>
<dbReference type="SUPFAM" id="SSF53474">
    <property type="entry name" value="alpha/beta-Hydrolases"/>
    <property type="match status" value="1"/>
</dbReference>
<protein>
    <recommendedName>
        <fullName evidence="3">AB hydrolase-1 domain-containing protein</fullName>
    </recommendedName>
</protein>
<evidence type="ECO:0008006" key="3">
    <source>
        <dbReference type="Google" id="ProtNLM"/>
    </source>
</evidence>
<evidence type="ECO:0000313" key="2">
    <source>
        <dbReference type="Proteomes" id="UP001465976"/>
    </source>
</evidence>
<keyword evidence="2" id="KW-1185">Reference proteome</keyword>
<dbReference type="InterPro" id="IPR029058">
    <property type="entry name" value="AB_hydrolase_fold"/>
</dbReference>
<organism evidence="1 2">
    <name type="scientific">Marasmius crinis-equi</name>
    <dbReference type="NCBI Taxonomy" id="585013"/>
    <lineage>
        <taxon>Eukaryota</taxon>
        <taxon>Fungi</taxon>
        <taxon>Dikarya</taxon>
        <taxon>Basidiomycota</taxon>
        <taxon>Agaricomycotina</taxon>
        <taxon>Agaricomycetes</taxon>
        <taxon>Agaricomycetidae</taxon>
        <taxon>Agaricales</taxon>
        <taxon>Marasmiineae</taxon>
        <taxon>Marasmiaceae</taxon>
        <taxon>Marasmius</taxon>
    </lineage>
</organism>
<reference evidence="1 2" key="1">
    <citation type="submission" date="2024-02" db="EMBL/GenBank/DDBJ databases">
        <title>A draft genome for the cacao thread blight pathogen Marasmius crinis-equi.</title>
        <authorList>
            <person name="Cohen S.P."/>
            <person name="Baruah I.K."/>
            <person name="Amoako-Attah I."/>
            <person name="Bukari Y."/>
            <person name="Meinhardt L.W."/>
            <person name="Bailey B.A."/>
        </authorList>
    </citation>
    <scope>NUCLEOTIDE SEQUENCE [LARGE SCALE GENOMIC DNA]</scope>
    <source>
        <strain evidence="1 2">GH-76</strain>
    </source>
</reference>
<gene>
    <name evidence="1" type="ORF">V5O48_015442</name>
</gene>
<evidence type="ECO:0000313" key="1">
    <source>
        <dbReference type="EMBL" id="KAL0566566.1"/>
    </source>
</evidence>
<dbReference type="Proteomes" id="UP001465976">
    <property type="component" value="Unassembled WGS sequence"/>
</dbReference>